<dbReference type="EnsemblMetazoa" id="LLOJ003910-RA">
    <property type="protein sequence ID" value="LLOJ003910-PA"/>
    <property type="gene ID" value="LLOJ003910"/>
</dbReference>
<evidence type="ECO:0000256" key="4">
    <source>
        <dbReference type="PROSITE-ProRule" id="PRU00339"/>
    </source>
</evidence>
<feature type="compositionally biased region" description="Basic and acidic residues" evidence="5">
    <location>
        <begin position="86"/>
        <end position="96"/>
    </location>
</feature>
<dbReference type="VEuPathDB" id="VectorBase:LLONM1_011311"/>
<dbReference type="PROSITE" id="PS50005">
    <property type="entry name" value="TPR"/>
    <property type="match status" value="1"/>
</dbReference>
<evidence type="ECO:0000256" key="3">
    <source>
        <dbReference type="ARBA" id="ARBA00034483"/>
    </source>
</evidence>
<keyword evidence="7" id="KW-1185">Reference proteome</keyword>
<dbReference type="GO" id="GO:0031490">
    <property type="term" value="F:chromatin DNA binding"/>
    <property type="evidence" value="ECO:0007669"/>
    <property type="project" value="TreeGrafter"/>
</dbReference>
<dbReference type="GO" id="GO:0000978">
    <property type="term" value="F:RNA polymerase II cis-regulatory region sequence-specific DNA binding"/>
    <property type="evidence" value="ECO:0007669"/>
    <property type="project" value="TreeGrafter"/>
</dbReference>
<evidence type="ECO:0000256" key="2">
    <source>
        <dbReference type="ARBA" id="ARBA00023242"/>
    </source>
</evidence>
<dbReference type="Gene3D" id="1.25.40.10">
    <property type="entry name" value="Tetratricopeptide repeat domain"/>
    <property type="match status" value="1"/>
</dbReference>
<keyword evidence="4" id="KW-0802">TPR repeat</keyword>
<dbReference type="InterPro" id="IPR019734">
    <property type="entry name" value="TPR_rpt"/>
</dbReference>
<sequence>MIPDFTEEISLSAQELHVLSELDSRQYGFLKLTSPEQAKKQALVLKAIKYLERMLVQAQSQKERDFSSKKGDDLARSTEKAQGGAEDAKEVVKTEPVDFPDEESGETMPKKLKLEESEPQIVDIDMKTVDSVDDGAGKDTTQKDTKDLSDASKDINIDPRTYCKLGHFHLLLEQYPKALSAYQKFYNLKSDHWKDTAFLYGLGLVYFHYNAFR</sequence>
<name>A0A1B0CHJ8_LUTLO</name>
<reference evidence="6" key="1">
    <citation type="submission" date="2020-05" db="UniProtKB">
        <authorList>
            <consortium name="EnsemblMetazoa"/>
        </authorList>
    </citation>
    <scope>IDENTIFICATION</scope>
    <source>
        <strain evidence="6">Jacobina</strain>
    </source>
</reference>
<dbReference type="GO" id="GO:0071558">
    <property type="term" value="F:histone H3K27me2/H3K27me3 demethylase activity"/>
    <property type="evidence" value="ECO:0007669"/>
    <property type="project" value="TreeGrafter"/>
</dbReference>
<evidence type="ECO:0000256" key="5">
    <source>
        <dbReference type="SAM" id="MobiDB-lite"/>
    </source>
</evidence>
<evidence type="ECO:0000313" key="7">
    <source>
        <dbReference type="Proteomes" id="UP000092461"/>
    </source>
</evidence>
<feature type="region of interest" description="Disordered" evidence="5">
    <location>
        <begin position="61"/>
        <end position="115"/>
    </location>
</feature>
<feature type="compositionally biased region" description="Basic and acidic residues" evidence="5">
    <location>
        <begin position="61"/>
        <end position="79"/>
    </location>
</feature>
<dbReference type="InterPro" id="IPR051630">
    <property type="entry name" value="Corepressor-Demethylase"/>
</dbReference>
<dbReference type="PANTHER" id="PTHR14017:SF1">
    <property type="entry name" value="LD02225P"/>
    <property type="match status" value="1"/>
</dbReference>
<comment type="subcellular location">
    <subcellularLocation>
        <location evidence="1">Nucleus</location>
    </subcellularLocation>
</comment>
<dbReference type="SUPFAM" id="SSF48452">
    <property type="entry name" value="TPR-like"/>
    <property type="match status" value="1"/>
</dbReference>
<dbReference type="Proteomes" id="UP000092461">
    <property type="component" value="Unassembled WGS sequence"/>
</dbReference>
<organism evidence="6 7">
    <name type="scientific">Lutzomyia longipalpis</name>
    <name type="common">Sand fly</name>
    <dbReference type="NCBI Taxonomy" id="7200"/>
    <lineage>
        <taxon>Eukaryota</taxon>
        <taxon>Metazoa</taxon>
        <taxon>Ecdysozoa</taxon>
        <taxon>Arthropoda</taxon>
        <taxon>Hexapoda</taxon>
        <taxon>Insecta</taxon>
        <taxon>Pterygota</taxon>
        <taxon>Neoptera</taxon>
        <taxon>Endopterygota</taxon>
        <taxon>Diptera</taxon>
        <taxon>Nematocera</taxon>
        <taxon>Psychodoidea</taxon>
        <taxon>Psychodidae</taxon>
        <taxon>Lutzomyia</taxon>
        <taxon>Lutzomyia</taxon>
    </lineage>
</organism>
<keyword evidence="2" id="KW-0539">Nucleus</keyword>
<dbReference type="GO" id="GO:0010468">
    <property type="term" value="P:regulation of gene expression"/>
    <property type="evidence" value="ECO:0007669"/>
    <property type="project" value="TreeGrafter"/>
</dbReference>
<proteinExistence type="inferred from homology"/>
<comment type="similarity">
    <text evidence="3">Belongs to the UTX family.</text>
</comment>
<accession>A0A1B0CHJ8</accession>
<dbReference type="AlphaFoldDB" id="A0A1B0CHJ8"/>
<dbReference type="InterPro" id="IPR011990">
    <property type="entry name" value="TPR-like_helical_dom_sf"/>
</dbReference>
<feature type="repeat" description="TPR" evidence="4">
    <location>
        <begin position="159"/>
        <end position="192"/>
    </location>
</feature>
<dbReference type="GO" id="GO:0044666">
    <property type="term" value="C:MLL3/4 complex"/>
    <property type="evidence" value="ECO:0007669"/>
    <property type="project" value="TreeGrafter"/>
</dbReference>
<dbReference type="PANTHER" id="PTHR14017">
    <property type="entry name" value="LYSINE-SPECIFIC DEMETHYLASE"/>
    <property type="match status" value="1"/>
</dbReference>
<evidence type="ECO:0000256" key="1">
    <source>
        <dbReference type="ARBA" id="ARBA00004123"/>
    </source>
</evidence>
<dbReference type="VEuPathDB" id="VectorBase:LLOJ003910"/>
<dbReference type="EMBL" id="AJWK01012441">
    <property type="status" value="NOT_ANNOTATED_CDS"/>
    <property type="molecule type" value="Genomic_DNA"/>
</dbReference>
<evidence type="ECO:0000313" key="6">
    <source>
        <dbReference type="EnsemblMetazoa" id="LLOJ003910-PA"/>
    </source>
</evidence>
<protein>
    <submittedName>
        <fullName evidence="6">Uncharacterized protein</fullName>
    </submittedName>
</protein>